<dbReference type="InterPro" id="IPR001279">
    <property type="entry name" value="Metallo-B-lactamas"/>
</dbReference>
<reference evidence="3" key="1">
    <citation type="journal article" date="2011" name="J. Bacteriol.">
        <title>Annotated genome sequence of Lactobacillus pentosus MP-10, which has probiotic potential, from naturally fermented Alorena green table olives.</title>
        <authorList>
            <person name="Abriouel H."/>
            <person name="Benomar N."/>
            <person name="Perez Pulido R."/>
            <person name="Canamero M.M."/>
            <person name="Galvez A."/>
        </authorList>
    </citation>
    <scope>NUCLEOTIDE SEQUENCE</scope>
    <source>
        <strain evidence="3">MP-10</strain>
    </source>
</reference>
<evidence type="ECO:0000256" key="1">
    <source>
        <dbReference type="ARBA" id="ARBA00022833"/>
    </source>
</evidence>
<gene>
    <name evidence="3" type="ORF">LPE_02381</name>
</gene>
<accession>F6IXH0</accession>
<proteinExistence type="predicted"/>
<dbReference type="SMART" id="SM00849">
    <property type="entry name" value="Lactamase_B"/>
    <property type="match status" value="1"/>
</dbReference>
<dbReference type="InterPro" id="IPR036866">
    <property type="entry name" value="RibonucZ/Hydroxyglut_hydro"/>
</dbReference>
<dbReference type="AlphaFoldDB" id="F6IXH0"/>
<dbReference type="PANTHER" id="PTHR46018">
    <property type="entry name" value="ZINC PHOSPHODIESTERASE ELAC PROTEIN 1"/>
    <property type="match status" value="1"/>
</dbReference>
<organism evidence="3">
    <name type="scientific">Lactiplantibacillus pentosus MP-10</name>
    <dbReference type="NCBI Taxonomy" id="1028490"/>
    <lineage>
        <taxon>Bacteria</taxon>
        <taxon>Bacillati</taxon>
        <taxon>Bacillota</taxon>
        <taxon>Bacilli</taxon>
        <taxon>Lactobacillales</taxon>
        <taxon>Lactobacillaceae</taxon>
        <taxon>Lactiplantibacillus</taxon>
    </lineage>
</organism>
<dbReference type="SUPFAM" id="SSF56281">
    <property type="entry name" value="Metallo-hydrolase/oxidoreductase"/>
    <property type="match status" value="1"/>
</dbReference>
<dbReference type="EMBL" id="FR871820">
    <property type="protein sequence ID" value="CCB83349.1"/>
    <property type="molecule type" value="Genomic_DNA"/>
</dbReference>
<dbReference type="CDD" id="cd07716">
    <property type="entry name" value="RNaseZ_short-form-like_MBL-fold"/>
    <property type="match status" value="1"/>
</dbReference>
<dbReference type="Pfam" id="PF12706">
    <property type="entry name" value="Lactamase_B_2"/>
    <property type="match status" value="1"/>
</dbReference>
<keyword evidence="1" id="KW-0862">Zinc</keyword>
<dbReference type="GO" id="GO:0042781">
    <property type="term" value="F:3'-tRNA processing endoribonuclease activity"/>
    <property type="evidence" value="ECO:0007669"/>
    <property type="project" value="TreeGrafter"/>
</dbReference>
<dbReference type="Gene3D" id="3.60.15.10">
    <property type="entry name" value="Ribonuclease Z/Hydroxyacylglutathione hydrolase-like"/>
    <property type="match status" value="1"/>
</dbReference>
<name>F6IXH0_LACPE</name>
<keyword evidence="3" id="KW-0378">Hydrolase</keyword>
<evidence type="ECO:0000313" key="3">
    <source>
        <dbReference type="EMBL" id="CCB83349.1"/>
    </source>
</evidence>
<sequence>MKGRVKMKLTVLGYYGGYPYDGVGTSSYLITAGDYHLLLDCGSGALNALEEVLDPLQLDSVLLSHYHHDHTADVGVLQYYWQLRQGKRHVPALPIYGHTADPLNFGALTWAGATEGHAYDPSTVNEIGPFDVSFLPTKHPVPAYAVKLVERATGQTLVFSADTAYLPDLASFAQGAQLLMTDTNFDAQKTGKIWHMTSAQSGEIAKQAQVKRLLLTHLPQDVPFEQLRQEAQAAAGSAVKVVVAQKFLQLDLA</sequence>
<dbReference type="EC" id="3.-.-.-" evidence="3"/>
<dbReference type="PANTHER" id="PTHR46018:SF4">
    <property type="entry name" value="METALLO-HYDROLASE YHFI-RELATED"/>
    <property type="match status" value="1"/>
</dbReference>
<feature type="domain" description="Metallo-beta-lactamase" evidence="2">
    <location>
        <begin position="24"/>
        <end position="217"/>
    </location>
</feature>
<evidence type="ECO:0000259" key="2">
    <source>
        <dbReference type="SMART" id="SM00849"/>
    </source>
</evidence>
<protein>
    <submittedName>
        <fullName evidence="3">Metallo-beta-lactamase</fullName>
        <ecNumber evidence="3">3.-.-.-</ecNumber>
    </submittedName>
</protein>